<keyword evidence="2" id="KW-0349">Heme</keyword>
<comment type="caution">
    <text evidence="7">The sequence shown here is derived from an EMBL/GenBank/DDBJ whole genome shotgun (WGS) entry which is preliminary data.</text>
</comment>
<evidence type="ECO:0000256" key="5">
    <source>
        <dbReference type="ARBA" id="ARBA00023004"/>
    </source>
</evidence>
<dbReference type="SUPFAM" id="SSF48264">
    <property type="entry name" value="Cytochrome P450"/>
    <property type="match status" value="1"/>
</dbReference>
<dbReference type="GO" id="GO:0016705">
    <property type="term" value="F:oxidoreductase activity, acting on paired donors, with incorporation or reduction of molecular oxygen"/>
    <property type="evidence" value="ECO:0007669"/>
    <property type="project" value="InterPro"/>
</dbReference>
<dbReference type="PRINTS" id="PR00463">
    <property type="entry name" value="EP450I"/>
</dbReference>
<evidence type="ECO:0000256" key="3">
    <source>
        <dbReference type="ARBA" id="ARBA00022723"/>
    </source>
</evidence>
<keyword evidence="3" id="KW-0479">Metal-binding</keyword>
<keyword evidence="6" id="KW-1133">Transmembrane helix</keyword>
<keyword evidence="8" id="KW-1185">Reference proteome</keyword>
<keyword evidence="6" id="KW-0812">Transmembrane</keyword>
<dbReference type="Gene3D" id="1.10.630.10">
    <property type="entry name" value="Cytochrome P450"/>
    <property type="match status" value="1"/>
</dbReference>
<dbReference type="GO" id="GO:0020037">
    <property type="term" value="F:heme binding"/>
    <property type="evidence" value="ECO:0007669"/>
    <property type="project" value="InterPro"/>
</dbReference>
<evidence type="ECO:0000256" key="6">
    <source>
        <dbReference type="SAM" id="Phobius"/>
    </source>
</evidence>
<proteinExistence type="inferred from homology"/>
<evidence type="ECO:0000313" key="8">
    <source>
        <dbReference type="Proteomes" id="UP000604825"/>
    </source>
</evidence>
<dbReference type="EMBL" id="CAJGYO010000004">
    <property type="protein sequence ID" value="CAD6224858.1"/>
    <property type="molecule type" value="Genomic_DNA"/>
</dbReference>
<evidence type="ECO:0000313" key="7">
    <source>
        <dbReference type="EMBL" id="CAD6224858.1"/>
    </source>
</evidence>
<sequence length="272" mass="30481">MELPPWASFLGVVLATVMLLQAIVGRRSRRVYNLPPGPKPWPIIGNLNLVGALPHRSIHELSRKYGPLMQLRFGSFPVVVGSSVDMAKFFLKTHDVVFTDRPKTAAGKYTTYNYRDIITWSPYGAYWRQARKMCLTELFSAKRLESYEYIRAAEVRALLRDLHAASGSGRSVMLKDYMSTVSLNVITRMVLGKKYLDKEEAAAGAGSVVTTPEEFNIKTQQNSISGDNRLKHAPHERKSLFSSLVSPWSVSRSKWVVRPEVLLSPVVVGVSL</sequence>
<gene>
    <name evidence="7" type="ORF">NCGR_LOCUS17023</name>
</gene>
<dbReference type="GO" id="GO:0044550">
    <property type="term" value="P:secondary metabolite biosynthetic process"/>
    <property type="evidence" value="ECO:0007669"/>
    <property type="project" value="UniProtKB-ARBA"/>
</dbReference>
<feature type="transmembrane region" description="Helical" evidence="6">
    <location>
        <begin position="6"/>
        <end position="24"/>
    </location>
</feature>
<reference evidence="7" key="1">
    <citation type="submission" date="2020-10" db="EMBL/GenBank/DDBJ databases">
        <authorList>
            <person name="Han B."/>
            <person name="Lu T."/>
            <person name="Zhao Q."/>
            <person name="Huang X."/>
            <person name="Zhao Y."/>
        </authorList>
    </citation>
    <scope>NUCLEOTIDE SEQUENCE</scope>
</reference>
<evidence type="ECO:0000256" key="2">
    <source>
        <dbReference type="ARBA" id="ARBA00022617"/>
    </source>
</evidence>
<dbReference type="GO" id="GO:0005506">
    <property type="term" value="F:iron ion binding"/>
    <property type="evidence" value="ECO:0007669"/>
    <property type="project" value="InterPro"/>
</dbReference>
<dbReference type="PANTHER" id="PTHR47944">
    <property type="entry name" value="CYTOCHROME P450 98A9"/>
    <property type="match status" value="1"/>
</dbReference>
<dbReference type="AlphaFoldDB" id="A0A811NN72"/>
<keyword evidence="5" id="KW-0408">Iron</keyword>
<dbReference type="Pfam" id="PF00067">
    <property type="entry name" value="p450"/>
    <property type="match status" value="1"/>
</dbReference>
<dbReference type="InterPro" id="IPR002401">
    <property type="entry name" value="Cyt_P450_E_grp-I"/>
</dbReference>
<protein>
    <submittedName>
        <fullName evidence="7">Uncharacterized protein</fullName>
    </submittedName>
</protein>
<dbReference type="GO" id="GO:0004497">
    <property type="term" value="F:monooxygenase activity"/>
    <property type="evidence" value="ECO:0007669"/>
    <property type="project" value="InterPro"/>
</dbReference>
<dbReference type="InterPro" id="IPR001128">
    <property type="entry name" value="Cyt_P450"/>
</dbReference>
<dbReference type="InterPro" id="IPR036396">
    <property type="entry name" value="Cyt_P450_sf"/>
</dbReference>
<dbReference type="PANTHER" id="PTHR47944:SF4">
    <property type="entry name" value="OS09G0441700 PROTEIN"/>
    <property type="match status" value="1"/>
</dbReference>
<dbReference type="OrthoDB" id="2789670at2759"/>
<evidence type="ECO:0000256" key="1">
    <source>
        <dbReference type="ARBA" id="ARBA00010617"/>
    </source>
</evidence>
<keyword evidence="4" id="KW-0560">Oxidoreductase</keyword>
<dbReference type="Proteomes" id="UP000604825">
    <property type="component" value="Unassembled WGS sequence"/>
</dbReference>
<keyword evidence="6" id="KW-0472">Membrane</keyword>
<accession>A0A811NN72</accession>
<name>A0A811NN72_9POAL</name>
<comment type="similarity">
    <text evidence="1">Belongs to the cytochrome P450 family.</text>
</comment>
<evidence type="ECO:0000256" key="4">
    <source>
        <dbReference type="ARBA" id="ARBA00023002"/>
    </source>
</evidence>
<organism evidence="7 8">
    <name type="scientific">Miscanthus lutarioriparius</name>
    <dbReference type="NCBI Taxonomy" id="422564"/>
    <lineage>
        <taxon>Eukaryota</taxon>
        <taxon>Viridiplantae</taxon>
        <taxon>Streptophyta</taxon>
        <taxon>Embryophyta</taxon>
        <taxon>Tracheophyta</taxon>
        <taxon>Spermatophyta</taxon>
        <taxon>Magnoliopsida</taxon>
        <taxon>Liliopsida</taxon>
        <taxon>Poales</taxon>
        <taxon>Poaceae</taxon>
        <taxon>PACMAD clade</taxon>
        <taxon>Panicoideae</taxon>
        <taxon>Andropogonodae</taxon>
        <taxon>Andropogoneae</taxon>
        <taxon>Saccharinae</taxon>
        <taxon>Miscanthus</taxon>
    </lineage>
</organism>